<evidence type="ECO:0000256" key="13">
    <source>
        <dbReference type="ARBA" id="ARBA00047833"/>
    </source>
</evidence>
<dbReference type="GO" id="GO:0008763">
    <property type="term" value="F:UDP-N-acetylmuramate-L-alanine ligase activity"/>
    <property type="evidence" value="ECO:0007669"/>
    <property type="project" value="UniProtKB-UniRule"/>
</dbReference>
<evidence type="ECO:0000259" key="15">
    <source>
        <dbReference type="Pfam" id="PF01225"/>
    </source>
</evidence>
<comment type="function">
    <text evidence="14">Cell wall formation.</text>
</comment>
<feature type="domain" description="Mur ligase C-terminal" evidence="16">
    <location>
        <begin position="318"/>
        <end position="457"/>
    </location>
</feature>
<dbReference type="EC" id="6.3.2.8" evidence="3 14"/>
<comment type="catalytic activity">
    <reaction evidence="13 14">
        <text>UDP-N-acetyl-alpha-D-muramate + L-alanine + ATP = UDP-N-acetyl-alpha-D-muramoyl-L-alanine + ADP + phosphate + H(+)</text>
        <dbReference type="Rhea" id="RHEA:23372"/>
        <dbReference type="ChEBI" id="CHEBI:15378"/>
        <dbReference type="ChEBI" id="CHEBI:30616"/>
        <dbReference type="ChEBI" id="CHEBI:43474"/>
        <dbReference type="ChEBI" id="CHEBI:57972"/>
        <dbReference type="ChEBI" id="CHEBI:70757"/>
        <dbReference type="ChEBI" id="CHEBI:83898"/>
        <dbReference type="ChEBI" id="CHEBI:456216"/>
        <dbReference type="EC" id="6.3.2.8"/>
    </reaction>
</comment>
<dbReference type="OrthoDB" id="9804126at2"/>
<dbReference type="InterPro" id="IPR000713">
    <property type="entry name" value="Mur_ligase_N"/>
</dbReference>
<dbReference type="InterPro" id="IPR036615">
    <property type="entry name" value="Mur_ligase_C_dom_sf"/>
</dbReference>
<dbReference type="PANTHER" id="PTHR43445">
    <property type="entry name" value="UDP-N-ACETYLMURAMATE--L-ALANINE LIGASE-RELATED"/>
    <property type="match status" value="1"/>
</dbReference>
<feature type="domain" description="Mur ligase N-terminal catalytic" evidence="15">
    <location>
        <begin position="11"/>
        <end position="115"/>
    </location>
</feature>
<evidence type="ECO:0000256" key="8">
    <source>
        <dbReference type="ARBA" id="ARBA00022840"/>
    </source>
</evidence>
<evidence type="ECO:0000256" key="2">
    <source>
        <dbReference type="ARBA" id="ARBA00004752"/>
    </source>
</evidence>
<evidence type="ECO:0000256" key="1">
    <source>
        <dbReference type="ARBA" id="ARBA00004496"/>
    </source>
</evidence>
<dbReference type="GO" id="GO:0005524">
    <property type="term" value="F:ATP binding"/>
    <property type="evidence" value="ECO:0007669"/>
    <property type="project" value="UniProtKB-UniRule"/>
</dbReference>
<dbReference type="InterPro" id="IPR005758">
    <property type="entry name" value="UDP-N-AcMur_Ala_ligase_MurC"/>
</dbReference>
<comment type="similarity">
    <text evidence="14">Belongs to the MurCDEF family.</text>
</comment>
<dbReference type="Pfam" id="PF01225">
    <property type="entry name" value="Mur_ligase"/>
    <property type="match status" value="1"/>
</dbReference>
<keyword evidence="11 14" id="KW-0131">Cell cycle</keyword>
<keyword evidence="7 14" id="KW-0547">Nucleotide-binding</keyword>
<keyword evidence="5 14" id="KW-0436">Ligase</keyword>
<feature type="binding site" evidence="14">
    <location>
        <begin position="124"/>
        <end position="130"/>
    </location>
    <ligand>
        <name>ATP</name>
        <dbReference type="ChEBI" id="CHEBI:30616"/>
    </ligand>
</feature>
<dbReference type="NCBIfam" id="TIGR01082">
    <property type="entry name" value="murC"/>
    <property type="match status" value="1"/>
</dbReference>
<keyword evidence="12 14" id="KW-0961">Cell wall biogenesis/degradation</keyword>
<evidence type="ECO:0000313" key="19">
    <source>
        <dbReference type="Proteomes" id="UP000242590"/>
    </source>
</evidence>
<dbReference type="SUPFAM" id="SSF53623">
    <property type="entry name" value="MurD-like peptide ligases, catalytic domain"/>
    <property type="match status" value="1"/>
</dbReference>
<reference evidence="18 19" key="1">
    <citation type="submission" date="2017-02" db="EMBL/GenBank/DDBJ databases">
        <title>Draft Genome Sequences of 'Candidatus Synechococcus spongiarum', Cyanobacterial Symbionts of the Mediterranean Sponge Aplysina aerophoba from two locations.</title>
        <authorList>
            <person name="Slaby B.M."/>
            <person name="Hentschel U."/>
        </authorList>
    </citation>
    <scope>NUCLEOTIDE SEQUENCE [LARGE SCALE GENOMIC DNA]</scope>
    <source>
        <strain evidence="18">LMB bulk15N</strain>
    </source>
</reference>
<evidence type="ECO:0000256" key="5">
    <source>
        <dbReference type="ARBA" id="ARBA00022598"/>
    </source>
</evidence>
<dbReference type="UniPathway" id="UPA00219"/>
<dbReference type="EMBL" id="MWLE01000068">
    <property type="protein sequence ID" value="OOV34826.1"/>
    <property type="molecule type" value="Genomic_DNA"/>
</dbReference>
<keyword evidence="9 14" id="KW-0133">Cell shape</keyword>
<protein>
    <recommendedName>
        <fullName evidence="3 14">UDP-N-acetylmuramate--L-alanine ligase</fullName>
        <ecNumber evidence="3 14">6.3.2.8</ecNumber>
    </recommendedName>
    <alternativeName>
        <fullName evidence="14">UDP-N-acetylmuramoyl-L-alanine synthetase</fullName>
    </alternativeName>
</protein>
<dbReference type="GO" id="GO:0009252">
    <property type="term" value="P:peptidoglycan biosynthetic process"/>
    <property type="evidence" value="ECO:0007669"/>
    <property type="project" value="UniProtKB-UniRule"/>
</dbReference>
<evidence type="ECO:0000256" key="6">
    <source>
        <dbReference type="ARBA" id="ARBA00022618"/>
    </source>
</evidence>
<feature type="domain" description="Mur ligase central" evidence="17">
    <location>
        <begin position="122"/>
        <end position="296"/>
    </location>
</feature>
<dbReference type="InterPro" id="IPR050061">
    <property type="entry name" value="MurCDEF_pg_biosynth"/>
</dbReference>
<evidence type="ECO:0000256" key="7">
    <source>
        <dbReference type="ARBA" id="ARBA00022741"/>
    </source>
</evidence>
<evidence type="ECO:0000256" key="9">
    <source>
        <dbReference type="ARBA" id="ARBA00022960"/>
    </source>
</evidence>
<dbReference type="GO" id="GO:0071555">
    <property type="term" value="P:cell wall organization"/>
    <property type="evidence" value="ECO:0007669"/>
    <property type="project" value="UniProtKB-KW"/>
</dbReference>
<dbReference type="AlphaFoldDB" id="A0A1T1D1T0"/>
<sequence length="474" mass="50199">MTHTLDPRRQIHFVGIGGAGMSALAEILMARGFHVSGSDICSSRSVDALRRAGARITLQQGPGAIDALRKDAPLPPLVVISSAIKDDNPELVAIRAAGKMDVIHRSDLLADLLAGHPRSVVVAGAHGKTTTSTILSTVLMEVGLDPTVVIGGVVPWFGSNGRHGCGDVVVAEADESDGTLVKFRPRIGVITNLELDHTDHYPDIDHLLDTMATFGRNCQTLVTNGDCPLLSQRLPGTRQWSLDGTGSAHYRFSEIRCSGQTSEAVVHAGSECLGPVVFPLTGLHNLANLAAALAAALELGIPFPALQKACEAIRAPGRRFEFHSVVDGRLLVDDYAHHPTEVAATLAMARLMVGDDQSALPLTPKRVVVAFQPHRYSRTKDFLQEFALTLTAADAVLLLPIYSAGEESVAGVTHAVLARAIADAGGTVHCFDSLEHLAQEFHRHTRPGDLMLAMGAGSVNRLPGLVRSAVPVAA</sequence>
<keyword evidence="10 14" id="KW-0573">Peptidoglycan synthesis</keyword>
<evidence type="ECO:0000256" key="4">
    <source>
        <dbReference type="ARBA" id="ARBA00022490"/>
    </source>
</evidence>
<dbReference type="PANTHER" id="PTHR43445:SF3">
    <property type="entry name" value="UDP-N-ACETYLMURAMATE--L-ALANINE LIGASE"/>
    <property type="match status" value="1"/>
</dbReference>
<gene>
    <name evidence="14" type="primary">murC</name>
    <name evidence="18" type="ORF">BV53_05020</name>
</gene>
<accession>A0A1T1D1T0</accession>
<dbReference type="SUPFAM" id="SSF51984">
    <property type="entry name" value="MurCD N-terminal domain"/>
    <property type="match status" value="1"/>
</dbReference>
<dbReference type="Proteomes" id="UP000242590">
    <property type="component" value="Unassembled WGS sequence"/>
</dbReference>
<evidence type="ECO:0000256" key="14">
    <source>
        <dbReference type="HAMAP-Rule" id="MF_00046"/>
    </source>
</evidence>
<comment type="caution">
    <text evidence="18">The sequence shown here is derived from an EMBL/GenBank/DDBJ whole genome shotgun (WGS) entry which is preliminary data.</text>
</comment>
<dbReference type="InterPro" id="IPR004101">
    <property type="entry name" value="Mur_ligase_C"/>
</dbReference>
<dbReference type="Pfam" id="PF08245">
    <property type="entry name" value="Mur_ligase_M"/>
    <property type="match status" value="1"/>
</dbReference>
<dbReference type="InterPro" id="IPR036565">
    <property type="entry name" value="Mur-like_cat_sf"/>
</dbReference>
<keyword evidence="8 14" id="KW-0067">ATP-binding</keyword>
<dbReference type="HAMAP" id="MF_00046">
    <property type="entry name" value="MurC"/>
    <property type="match status" value="1"/>
</dbReference>
<evidence type="ECO:0000256" key="12">
    <source>
        <dbReference type="ARBA" id="ARBA00023316"/>
    </source>
</evidence>
<dbReference type="SUPFAM" id="SSF53244">
    <property type="entry name" value="MurD-like peptide ligases, peptide-binding domain"/>
    <property type="match status" value="1"/>
</dbReference>
<proteinExistence type="inferred from homology"/>
<dbReference type="Gene3D" id="3.40.1190.10">
    <property type="entry name" value="Mur-like, catalytic domain"/>
    <property type="match status" value="1"/>
</dbReference>
<keyword evidence="6 14" id="KW-0132">Cell division</keyword>
<dbReference type="Gene3D" id="3.40.50.720">
    <property type="entry name" value="NAD(P)-binding Rossmann-like Domain"/>
    <property type="match status" value="1"/>
</dbReference>
<dbReference type="RefSeq" id="WP_143325299.1">
    <property type="nucleotide sequence ID" value="NZ_MWLE01000068.1"/>
</dbReference>
<evidence type="ECO:0000313" key="18">
    <source>
        <dbReference type="EMBL" id="OOV34826.1"/>
    </source>
</evidence>
<evidence type="ECO:0000256" key="3">
    <source>
        <dbReference type="ARBA" id="ARBA00012211"/>
    </source>
</evidence>
<dbReference type="InterPro" id="IPR013221">
    <property type="entry name" value="Mur_ligase_cen"/>
</dbReference>
<dbReference type="GO" id="GO:0005737">
    <property type="term" value="C:cytoplasm"/>
    <property type="evidence" value="ECO:0007669"/>
    <property type="project" value="UniProtKB-SubCell"/>
</dbReference>
<evidence type="ECO:0000256" key="10">
    <source>
        <dbReference type="ARBA" id="ARBA00022984"/>
    </source>
</evidence>
<keyword evidence="4 14" id="KW-0963">Cytoplasm</keyword>
<organism evidence="18 19">
    <name type="scientific">Candidatus Synechococcus spongiarum LMB bulk15N</name>
    <dbReference type="NCBI Taxonomy" id="1943583"/>
    <lineage>
        <taxon>Bacteria</taxon>
        <taxon>Bacillati</taxon>
        <taxon>Cyanobacteriota</taxon>
        <taxon>Cyanophyceae</taxon>
        <taxon>Synechococcales</taxon>
        <taxon>Synechococcaceae</taxon>
        <taxon>Synechococcus</taxon>
    </lineage>
</organism>
<dbReference type="Pfam" id="PF02875">
    <property type="entry name" value="Mur_ligase_C"/>
    <property type="match status" value="1"/>
</dbReference>
<dbReference type="GO" id="GO:0051301">
    <property type="term" value="P:cell division"/>
    <property type="evidence" value="ECO:0007669"/>
    <property type="project" value="UniProtKB-KW"/>
</dbReference>
<evidence type="ECO:0000256" key="11">
    <source>
        <dbReference type="ARBA" id="ARBA00023306"/>
    </source>
</evidence>
<dbReference type="GO" id="GO:0008360">
    <property type="term" value="P:regulation of cell shape"/>
    <property type="evidence" value="ECO:0007669"/>
    <property type="project" value="UniProtKB-KW"/>
</dbReference>
<evidence type="ECO:0000259" key="17">
    <source>
        <dbReference type="Pfam" id="PF08245"/>
    </source>
</evidence>
<evidence type="ECO:0000259" key="16">
    <source>
        <dbReference type="Pfam" id="PF02875"/>
    </source>
</evidence>
<name>A0A1T1D1T0_9SYNE</name>
<dbReference type="Gene3D" id="3.90.190.20">
    <property type="entry name" value="Mur ligase, C-terminal domain"/>
    <property type="match status" value="1"/>
</dbReference>
<comment type="pathway">
    <text evidence="2 14">Cell wall biogenesis; peptidoglycan biosynthesis.</text>
</comment>
<comment type="subcellular location">
    <subcellularLocation>
        <location evidence="1 14">Cytoplasm</location>
    </subcellularLocation>
</comment>